<name>A0A0F3GJN7_9BACT</name>
<protein>
    <submittedName>
        <fullName evidence="1">Uncharacterized protein</fullName>
    </submittedName>
</protein>
<dbReference type="EMBL" id="LACI01002414">
    <property type="protein sequence ID" value="KJU82145.1"/>
    <property type="molecule type" value="Genomic_DNA"/>
</dbReference>
<organism evidence="1 2">
    <name type="scientific">Candidatus Magnetobacterium bavaricum</name>
    <dbReference type="NCBI Taxonomy" id="29290"/>
    <lineage>
        <taxon>Bacteria</taxon>
        <taxon>Pseudomonadati</taxon>
        <taxon>Nitrospirota</taxon>
        <taxon>Thermodesulfovibrionia</taxon>
        <taxon>Thermodesulfovibrionales</taxon>
        <taxon>Candidatus Magnetobacteriaceae</taxon>
        <taxon>Candidatus Magnetobacterium</taxon>
    </lineage>
</organism>
<evidence type="ECO:0000313" key="2">
    <source>
        <dbReference type="Proteomes" id="UP000033423"/>
    </source>
</evidence>
<proteinExistence type="predicted"/>
<dbReference type="Proteomes" id="UP000033423">
    <property type="component" value="Unassembled WGS sequence"/>
</dbReference>
<gene>
    <name evidence="1" type="ORF">MBAV_005660</name>
</gene>
<dbReference type="AlphaFoldDB" id="A0A0F3GJN7"/>
<reference evidence="1 2" key="1">
    <citation type="submission" date="2015-02" db="EMBL/GenBank/DDBJ databases">
        <title>Single-cell genomics of uncultivated deep-branching MTB reveals a conserved set of magnetosome genes.</title>
        <authorList>
            <person name="Kolinko S."/>
            <person name="Richter M."/>
            <person name="Glockner F.O."/>
            <person name="Brachmann A."/>
            <person name="Schuler D."/>
        </authorList>
    </citation>
    <scope>NUCLEOTIDE SEQUENCE [LARGE SCALE GENOMIC DNA]</scope>
    <source>
        <strain evidence="1">TM-1</strain>
    </source>
</reference>
<feature type="non-terminal residue" evidence="1">
    <location>
        <position position="52"/>
    </location>
</feature>
<accession>A0A0F3GJN7</accession>
<sequence length="52" mass="5520">MGKINGVKGTGPLAGEVKEARCDLERQEGGAALLEGVRGRSPHSFFDEATNY</sequence>
<evidence type="ECO:0000313" key="1">
    <source>
        <dbReference type="EMBL" id="KJU82145.1"/>
    </source>
</evidence>
<keyword evidence="2" id="KW-1185">Reference proteome</keyword>
<comment type="caution">
    <text evidence="1">The sequence shown here is derived from an EMBL/GenBank/DDBJ whole genome shotgun (WGS) entry which is preliminary data.</text>
</comment>